<evidence type="ECO:0000313" key="6">
    <source>
        <dbReference type="EMBL" id="JAG95936.1"/>
    </source>
</evidence>
<dbReference type="AlphaFoldDB" id="A0A0D6QZP0"/>
<keyword evidence="4" id="KW-0812">Transmembrane</keyword>
<dbReference type="CDD" id="cd00042">
    <property type="entry name" value="CY"/>
    <property type="match status" value="1"/>
</dbReference>
<sequence length="144" mass="16311">MDLKRRFHPSIKPIRFHWAITFVVTAIVAIFISKAMATLGGKHAVQGIENSVEINEVGRYAVEEHNKQQNDDLSFLRVVKAQEQTVAGTMYYLTVEAKGLDGKPKIYDAKVWVKPWEHFKKLEEFKPAEKPVVTSADLGVKSDN</sequence>
<feature type="transmembrane region" description="Helical" evidence="4">
    <location>
        <begin position="16"/>
        <end position="33"/>
    </location>
</feature>
<evidence type="ECO:0000256" key="1">
    <source>
        <dbReference type="ARBA" id="ARBA00022690"/>
    </source>
</evidence>
<dbReference type="Gene3D" id="3.10.450.10">
    <property type="match status" value="1"/>
</dbReference>
<evidence type="ECO:0000256" key="2">
    <source>
        <dbReference type="ARBA" id="ARBA00022704"/>
    </source>
</evidence>
<dbReference type="PROSITE" id="PS00287">
    <property type="entry name" value="CYSTATIN"/>
    <property type="match status" value="1"/>
</dbReference>
<evidence type="ECO:0000256" key="4">
    <source>
        <dbReference type="SAM" id="Phobius"/>
    </source>
</evidence>
<comment type="similarity">
    <text evidence="3">Belongs to the cystatin family. Phytocystatin subfamily.</text>
</comment>
<keyword evidence="2 3" id="KW-0789">Thiol protease inhibitor</keyword>
<accession>A0A0D6QZP0</accession>
<keyword evidence="4" id="KW-1133">Transmembrane helix</keyword>
<dbReference type="EMBL" id="GCKF01039153">
    <property type="protein sequence ID" value="JAG95936.1"/>
    <property type="molecule type" value="Transcribed_RNA"/>
</dbReference>
<dbReference type="InterPro" id="IPR046350">
    <property type="entry name" value="Cystatin_sf"/>
</dbReference>
<dbReference type="GO" id="GO:0004869">
    <property type="term" value="F:cysteine-type endopeptidase inhibitor activity"/>
    <property type="evidence" value="ECO:0007669"/>
    <property type="project" value="UniProtKB-KW"/>
</dbReference>
<organism evidence="6">
    <name type="scientific">Araucaria cunninghamii</name>
    <name type="common">Hoop pine</name>
    <name type="synonym">Moreton Bay pine</name>
    <dbReference type="NCBI Taxonomy" id="56994"/>
    <lineage>
        <taxon>Eukaryota</taxon>
        <taxon>Viridiplantae</taxon>
        <taxon>Streptophyta</taxon>
        <taxon>Embryophyta</taxon>
        <taxon>Tracheophyta</taxon>
        <taxon>Spermatophyta</taxon>
        <taxon>Pinopsida</taxon>
        <taxon>Pinidae</taxon>
        <taxon>Conifers II</taxon>
        <taxon>Araucariales</taxon>
        <taxon>Araucariaceae</taxon>
        <taxon>Araucaria</taxon>
    </lineage>
</organism>
<dbReference type="SMART" id="SM00043">
    <property type="entry name" value="CY"/>
    <property type="match status" value="1"/>
</dbReference>
<proteinExistence type="inferred from homology"/>
<keyword evidence="1 3" id="KW-0646">Protease inhibitor</keyword>
<reference evidence="6" key="1">
    <citation type="submission" date="2015-03" db="EMBL/GenBank/DDBJ databases">
        <title>A transcriptome of Araucaria cunninghamii, an australian fine timber species.</title>
        <authorList>
            <person name="Jing Yi C.J.Y."/>
            <person name="Yin San L.Y.S."/>
            <person name="Abdul Karim S.S."/>
            <person name="Wan Azmi N.N."/>
            <person name="Hercus R.R."/>
            <person name="Croft L.L."/>
        </authorList>
    </citation>
    <scope>NUCLEOTIDE SEQUENCE</scope>
    <source>
        <strain evidence="6">MI0301</strain>
        <tissue evidence="6">Leaf</tissue>
    </source>
</reference>
<keyword evidence="4" id="KW-0472">Membrane</keyword>
<evidence type="ECO:0000256" key="3">
    <source>
        <dbReference type="RuleBase" id="RU362130"/>
    </source>
</evidence>
<protein>
    <recommendedName>
        <fullName evidence="3">Cysteine proteinase inhibitor</fullName>
    </recommendedName>
</protein>
<dbReference type="InterPro" id="IPR000010">
    <property type="entry name" value="Cystatin_dom"/>
</dbReference>
<dbReference type="Pfam" id="PF16845">
    <property type="entry name" value="SQAPI"/>
    <property type="match status" value="1"/>
</dbReference>
<dbReference type="InterPro" id="IPR018073">
    <property type="entry name" value="Prot_inh_cystat_CS"/>
</dbReference>
<dbReference type="InterPro" id="IPR027214">
    <property type="entry name" value="Cystatin"/>
</dbReference>
<dbReference type="SUPFAM" id="SSF54403">
    <property type="entry name" value="Cystatin/monellin"/>
    <property type="match status" value="1"/>
</dbReference>
<feature type="domain" description="Cystatin" evidence="5">
    <location>
        <begin position="37"/>
        <end position="128"/>
    </location>
</feature>
<dbReference type="PANTHER" id="PTHR11413:SF103">
    <property type="entry name" value="CYSTEINE PROTEINASE INHIBITOR 12"/>
    <property type="match status" value="1"/>
</dbReference>
<evidence type="ECO:0000259" key="5">
    <source>
        <dbReference type="SMART" id="SM00043"/>
    </source>
</evidence>
<dbReference type="PANTHER" id="PTHR11413">
    <property type="entry name" value="CYSTATIN FAMILY MEMBER"/>
    <property type="match status" value="1"/>
</dbReference>
<name>A0A0D6QZP0_ARACU</name>